<dbReference type="Pfam" id="PF00884">
    <property type="entry name" value="Sulfatase"/>
    <property type="match status" value="1"/>
</dbReference>
<evidence type="ECO:0000256" key="2">
    <source>
        <dbReference type="ARBA" id="ARBA00004936"/>
    </source>
</evidence>
<dbReference type="GO" id="GO:0016740">
    <property type="term" value="F:transferase activity"/>
    <property type="evidence" value="ECO:0007669"/>
    <property type="project" value="UniProtKB-KW"/>
</dbReference>
<feature type="transmembrane region" description="Helical" evidence="7">
    <location>
        <begin position="105"/>
        <end position="124"/>
    </location>
</feature>
<dbReference type="InterPro" id="IPR000917">
    <property type="entry name" value="Sulfatase_N"/>
</dbReference>
<protein>
    <submittedName>
        <fullName evidence="9">Glycerophosphotransferase</fullName>
    </submittedName>
</protein>
<dbReference type="CDD" id="cd16015">
    <property type="entry name" value="LTA_synthase"/>
    <property type="match status" value="1"/>
</dbReference>
<dbReference type="InterPro" id="IPR050448">
    <property type="entry name" value="OpgB/LTA_synthase_biosynth"/>
</dbReference>
<dbReference type="PANTHER" id="PTHR47371:SF3">
    <property type="entry name" value="PHOSPHOGLYCEROL TRANSFERASE I"/>
    <property type="match status" value="1"/>
</dbReference>
<keyword evidence="9" id="KW-0808">Transferase</keyword>
<dbReference type="EMBL" id="NFLC01000009">
    <property type="protein sequence ID" value="OUQ10464.1"/>
    <property type="molecule type" value="Genomic_DNA"/>
</dbReference>
<keyword evidence="6 7" id="KW-0472">Membrane</keyword>
<evidence type="ECO:0000256" key="5">
    <source>
        <dbReference type="ARBA" id="ARBA00022989"/>
    </source>
</evidence>
<comment type="caution">
    <text evidence="9">The sequence shown here is derived from an EMBL/GenBank/DDBJ whole genome shotgun (WGS) entry which is preliminary data.</text>
</comment>
<evidence type="ECO:0000259" key="8">
    <source>
        <dbReference type="Pfam" id="PF00884"/>
    </source>
</evidence>
<keyword evidence="4 7" id="KW-0812">Transmembrane</keyword>
<dbReference type="Gene3D" id="3.40.720.10">
    <property type="entry name" value="Alkaline Phosphatase, subunit A"/>
    <property type="match status" value="1"/>
</dbReference>
<evidence type="ECO:0000256" key="7">
    <source>
        <dbReference type="SAM" id="Phobius"/>
    </source>
</evidence>
<evidence type="ECO:0000256" key="1">
    <source>
        <dbReference type="ARBA" id="ARBA00004651"/>
    </source>
</evidence>
<evidence type="ECO:0000256" key="6">
    <source>
        <dbReference type="ARBA" id="ARBA00023136"/>
    </source>
</evidence>
<keyword evidence="3" id="KW-1003">Cell membrane</keyword>
<evidence type="ECO:0000313" key="10">
    <source>
        <dbReference type="Proteomes" id="UP000196074"/>
    </source>
</evidence>
<sequence length="604" mass="69307">MILFSILLTLILFIVNLSNRSNIISRFFFALYWGIGSLITSAYLVLLKIDDPKLHHLFRFVNGHQNIFCYFIYLTVPVSIFLIVYALNNKEYYTQEKTLKIMDKIFVGIFTFCSWIALLCILSANWAMNHFQGISINQIIFTLTQPVEGTDQSQIDSYIVGPLMQSLFYIFLLVFIIYCINRLTKLKKGITVFEFIRFKKLLMSVLSAVILISGFFISINEIGYAEVKSYFFEKSGLYEKAYINPEKVNLTFPEKKRNLIYIFMESMETTYISKDLGGAQKENLLPNLTNRIQSGEAINFSNTDTIGGALPIRLTGFTVGGMVAQSAGVPVRTSLDNNTLDNNSNYQNLKQFLPGAYSLGDILEKNGYQNLLLLGSDANFGGRKTYFQQHGNYQILDYNYAIENKWIPSDYHVWWGYEDKKLFENAKNVVTQAASSDKPFNLTMLTADTHFEDGYMSAETPKLYDNQYSNVIHYSDQLVNEFINWVQQQPFYENTTIVISGDHLSMDKDYFNDISDKYQRTVFNEIINSPIQAENTKNRQFTTFDLYPTTLAALGVDIEGNRLGLGTNLFSGTKTVPERLGYQNFEDEVTKKSDYYDQKIAKDN</sequence>
<feature type="transmembrane region" description="Helical" evidence="7">
    <location>
        <begin position="67"/>
        <end position="85"/>
    </location>
</feature>
<dbReference type="GO" id="GO:0005886">
    <property type="term" value="C:plasma membrane"/>
    <property type="evidence" value="ECO:0007669"/>
    <property type="project" value="UniProtKB-SubCell"/>
</dbReference>
<evidence type="ECO:0000313" key="9">
    <source>
        <dbReference type="EMBL" id="OUQ10464.1"/>
    </source>
</evidence>
<organism evidence="9 10">
    <name type="scientific">Enterococcus cecorum</name>
    <dbReference type="NCBI Taxonomy" id="44008"/>
    <lineage>
        <taxon>Bacteria</taxon>
        <taxon>Bacillati</taxon>
        <taxon>Bacillota</taxon>
        <taxon>Bacilli</taxon>
        <taxon>Lactobacillales</taxon>
        <taxon>Enterococcaceae</taxon>
        <taxon>Enterococcus</taxon>
    </lineage>
</organism>
<reference evidence="10" key="1">
    <citation type="submission" date="2017-04" db="EMBL/GenBank/DDBJ databases">
        <title>Function of individual gut microbiota members based on whole genome sequencing of pure cultures obtained from chicken caecum.</title>
        <authorList>
            <person name="Medvecky M."/>
            <person name="Cejkova D."/>
            <person name="Polansky O."/>
            <person name="Karasova D."/>
            <person name="Kubasova T."/>
            <person name="Cizek A."/>
            <person name="Rychlik I."/>
        </authorList>
    </citation>
    <scope>NUCLEOTIDE SEQUENCE [LARGE SCALE GENOMIC DNA]</scope>
    <source>
        <strain evidence="10">An144</strain>
    </source>
</reference>
<keyword evidence="5 7" id="KW-1133">Transmembrane helix</keyword>
<comment type="subcellular location">
    <subcellularLocation>
        <location evidence="1">Cell membrane</location>
        <topology evidence="1">Multi-pass membrane protein</topology>
    </subcellularLocation>
</comment>
<dbReference type="AlphaFoldDB" id="A0A1Y4QYS3"/>
<comment type="pathway">
    <text evidence="2">Cell wall biogenesis; lipoteichoic acid biosynthesis.</text>
</comment>
<dbReference type="Proteomes" id="UP000196074">
    <property type="component" value="Unassembled WGS sequence"/>
</dbReference>
<accession>A0A1Y4QYS3</accession>
<feature type="transmembrane region" description="Helical" evidence="7">
    <location>
        <begin position="201"/>
        <end position="219"/>
    </location>
</feature>
<feature type="transmembrane region" description="Helical" evidence="7">
    <location>
        <begin position="159"/>
        <end position="180"/>
    </location>
</feature>
<feature type="domain" description="Sulfatase N-terminal" evidence="8">
    <location>
        <begin position="258"/>
        <end position="556"/>
    </location>
</feature>
<feature type="transmembrane region" description="Helical" evidence="7">
    <location>
        <begin position="30"/>
        <end position="47"/>
    </location>
</feature>
<evidence type="ECO:0000256" key="4">
    <source>
        <dbReference type="ARBA" id="ARBA00022692"/>
    </source>
</evidence>
<proteinExistence type="predicted"/>
<dbReference type="PANTHER" id="PTHR47371">
    <property type="entry name" value="LIPOTEICHOIC ACID SYNTHASE"/>
    <property type="match status" value="1"/>
</dbReference>
<dbReference type="RefSeq" id="WP_047242472.1">
    <property type="nucleotide sequence ID" value="NZ_LDOW01000017.1"/>
</dbReference>
<evidence type="ECO:0000256" key="3">
    <source>
        <dbReference type="ARBA" id="ARBA00022475"/>
    </source>
</evidence>
<name>A0A1Y4QYS3_9ENTE</name>
<gene>
    <name evidence="9" type="ORF">B5E88_05740</name>
</gene>
<dbReference type="SUPFAM" id="SSF53649">
    <property type="entry name" value="Alkaline phosphatase-like"/>
    <property type="match status" value="1"/>
</dbReference>
<dbReference type="InterPro" id="IPR017850">
    <property type="entry name" value="Alkaline_phosphatase_core_sf"/>
</dbReference>